<protein>
    <submittedName>
        <fullName evidence="1">Uncharacterized protein</fullName>
    </submittedName>
</protein>
<reference evidence="1 2" key="1">
    <citation type="submission" date="2016-10" db="EMBL/GenBank/DDBJ databases">
        <authorList>
            <person name="de Groot N.N."/>
        </authorList>
    </citation>
    <scope>NUCLEOTIDE SEQUENCE [LARGE SCALE GENOMIC DNA]</scope>
    <source>
        <strain evidence="1 2">47C3B</strain>
    </source>
</reference>
<name>A0A1G7G9U9_9SPHI</name>
<dbReference type="RefSeq" id="WP_091151853.1">
    <property type="nucleotide sequence ID" value="NZ_FNAI01000010.1"/>
</dbReference>
<evidence type="ECO:0000313" key="1">
    <source>
        <dbReference type="EMBL" id="SDE84924.1"/>
    </source>
</evidence>
<dbReference type="STRING" id="1391627.SAMN05216464_11042"/>
<sequence>MDIKYNGIVVIQSLPDEEVQTGKILYDDIIARRCDQNGHGKYFYNPADKAAFFVCLEEICAYVHQDELMPVIHFEIHGSQKGLALKNGEHVLWTEIQEYCRFINTSVQNQLIITLATCYGSGIWQMIDITKPAPYWGYIGPREKIGSGNLMEDFGDFYDSLLTEKSWEKALNILVMNGTRKKYAYLHCEGIFEHFIEKTYRNIHYDKSGTFKRLAGKTKAQWPGMNRADRRKGLKTSIGNFNRTAHIAKLKKIFLMN</sequence>
<organism evidence="1 2">
    <name type="scientific">Mucilaginibacter pineti</name>
    <dbReference type="NCBI Taxonomy" id="1391627"/>
    <lineage>
        <taxon>Bacteria</taxon>
        <taxon>Pseudomonadati</taxon>
        <taxon>Bacteroidota</taxon>
        <taxon>Sphingobacteriia</taxon>
        <taxon>Sphingobacteriales</taxon>
        <taxon>Sphingobacteriaceae</taxon>
        <taxon>Mucilaginibacter</taxon>
    </lineage>
</organism>
<gene>
    <name evidence="1" type="ORF">SAMN05216464_11042</name>
</gene>
<dbReference type="Proteomes" id="UP000199072">
    <property type="component" value="Unassembled WGS sequence"/>
</dbReference>
<accession>A0A1G7G9U9</accession>
<evidence type="ECO:0000313" key="2">
    <source>
        <dbReference type="Proteomes" id="UP000199072"/>
    </source>
</evidence>
<dbReference type="OrthoDB" id="1064164at2"/>
<dbReference type="EMBL" id="FNAI01000010">
    <property type="protein sequence ID" value="SDE84924.1"/>
    <property type="molecule type" value="Genomic_DNA"/>
</dbReference>
<dbReference type="AlphaFoldDB" id="A0A1G7G9U9"/>
<proteinExistence type="predicted"/>
<keyword evidence="2" id="KW-1185">Reference proteome</keyword>